<gene>
    <name evidence="2" type="ORF">H1R19_06300</name>
</gene>
<dbReference type="InterPro" id="IPR018713">
    <property type="entry name" value="MPAB/Lcp_cat_dom"/>
</dbReference>
<dbReference type="GO" id="GO:0016491">
    <property type="term" value="F:oxidoreductase activity"/>
    <property type="evidence" value="ECO:0007669"/>
    <property type="project" value="InterPro"/>
</dbReference>
<dbReference type="KEGG" id="gji:H1R19_06300"/>
<name>A0A7D7QJ17_9ACTN</name>
<proteinExistence type="predicted"/>
<sequence length="431" mass="48873">MSPLTAQPRGLDVPEVVPPGRELRRTVNYEKAVATFGRSELEFLTSHYNTGDEIGYRAYKALKPLKGRGKEMFDKALSDGIESVPDAPQELIDLFESVDSVPDWVDWNQLHRGSVAYWRGGKIVVMTLAYAAIGAGFRTYGGSRPLVLSRRLIERDQVGRRLIETLRWAANSSKPGGMERRGDGFRMTMEVRWIHAAVRYHLSRNEHWDWDDWGLVVSNMDSLYTMGSLFAEAVVDALQKAGMKVTQRDKEDITALWRYVGHIMGIPEEVNFVDWADLKRKSAIVKMLEHPADEGCRALMKSLTDYMCEEEIEGYEVIPGPIDRRLDADQKRKLTYGLMRAWAGDEICEQLNIPNNRLRYLLPAAKPFVALYDRVTRLLPHDDEAKARAAIEAFGVAVQLREGETEVADADDVVTRLERNSSRANDILVKT</sequence>
<dbReference type="Pfam" id="PF09995">
    <property type="entry name" value="MPAB_Lcp_cat"/>
    <property type="match status" value="1"/>
</dbReference>
<dbReference type="InterPro" id="IPR037473">
    <property type="entry name" value="Lcp-like"/>
</dbReference>
<feature type="domain" description="ER-bound oxygenase mpaB/mpaB'/Rubber oxygenase catalytic" evidence="1">
    <location>
        <begin position="115"/>
        <end position="357"/>
    </location>
</feature>
<evidence type="ECO:0000259" key="1">
    <source>
        <dbReference type="Pfam" id="PF09995"/>
    </source>
</evidence>
<dbReference type="EMBL" id="CP059491">
    <property type="protein sequence ID" value="QMT02744.1"/>
    <property type="molecule type" value="Genomic_DNA"/>
</dbReference>
<keyword evidence="3" id="KW-1185">Reference proteome</keyword>
<dbReference type="RefSeq" id="WP_219850953.1">
    <property type="nucleotide sequence ID" value="NZ_CP059491.1"/>
</dbReference>
<dbReference type="AlphaFoldDB" id="A0A7D7QJ17"/>
<evidence type="ECO:0000313" key="2">
    <source>
        <dbReference type="EMBL" id="QMT02744.1"/>
    </source>
</evidence>
<dbReference type="PANTHER" id="PTHR37539:SF1">
    <property type="entry name" value="ER-BOUND OXYGENASE MPAB_MPAB'_RUBBER OXYGENASE CATALYTIC DOMAIN-CONTAINING PROTEIN"/>
    <property type="match status" value="1"/>
</dbReference>
<reference evidence="3" key="1">
    <citation type="submission" date="2020-07" db="EMBL/GenBank/DDBJ databases">
        <title>novel species isolated from the respiratory tract of Marmot.</title>
        <authorList>
            <person name="Zhang G."/>
        </authorList>
    </citation>
    <scope>NUCLEOTIDE SEQUENCE [LARGE SCALE GENOMIC DNA]</scope>
    <source>
        <strain evidence="3">686</strain>
    </source>
</reference>
<protein>
    <submittedName>
        <fullName evidence="2">DUF2236 domain-containing protein</fullName>
    </submittedName>
</protein>
<organism evidence="2 3">
    <name type="scientific">Gordonia jinghuaiqii</name>
    <dbReference type="NCBI Taxonomy" id="2758710"/>
    <lineage>
        <taxon>Bacteria</taxon>
        <taxon>Bacillati</taxon>
        <taxon>Actinomycetota</taxon>
        <taxon>Actinomycetes</taxon>
        <taxon>Mycobacteriales</taxon>
        <taxon>Gordoniaceae</taxon>
        <taxon>Gordonia</taxon>
    </lineage>
</organism>
<evidence type="ECO:0000313" key="3">
    <source>
        <dbReference type="Proteomes" id="UP000515663"/>
    </source>
</evidence>
<dbReference type="Proteomes" id="UP000515663">
    <property type="component" value="Chromosome"/>
</dbReference>
<accession>A0A7D7QJ17</accession>
<dbReference type="PANTHER" id="PTHR37539">
    <property type="entry name" value="SECRETED PROTEIN-RELATED"/>
    <property type="match status" value="1"/>
</dbReference>